<organism evidence="1 2">
    <name type="scientific">Mycetohabitans rhizoxinica (strain DSM 19002 / CIP 109453 / HKI 454)</name>
    <name type="common">Paraburkholderia rhizoxinica</name>
    <dbReference type="NCBI Taxonomy" id="882378"/>
    <lineage>
        <taxon>Bacteria</taxon>
        <taxon>Pseudomonadati</taxon>
        <taxon>Pseudomonadota</taxon>
        <taxon>Betaproteobacteria</taxon>
        <taxon>Burkholderiales</taxon>
        <taxon>Burkholderiaceae</taxon>
        <taxon>Mycetohabitans</taxon>
    </lineage>
</organism>
<sequence length="114" mass="12727">MDDFSRRLRAQGRDQWWLEIVGNEKRARIVPASPVLIVELTRYQQACGLPSLAGRASTTPLVMPFKGPHRCLSRSVLRDANQKHIQPYRDMAACARSSSSSAPMNWTSALTETG</sequence>
<evidence type="ECO:0000313" key="2">
    <source>
        <dbReference type="Proteomes" id="UP000007437"/>
    </source>
</evidence>
<dbReference type="Proteomes" id="UP000007437">
    <property type="component" value="Chromosome"/>
</dbReference>
<dbReference type="eggNOG" id="COG4974">
    <property type="taxonomic scope" value="Bacteria"/>
</dbReference>
<gene>
    <name evidence="1" type="ordered locus">RBRH_02714</name>
</gene>
<dbReference type="AlphaFoldDB" id="E5AR12"/>
<protein>
    <submittedName>
        <fullName evidence="1">Uncharacterized protein</fullName>
    </submittedName>
</protein>
<dbReference type="STRING" id="882378.RBRH_02714"/>
<dbReference type="HOGENOM" id="CLU_2116427_0_0_4"/>
<dbReference type="RefSeq" id="WP_013435273.1">
    <property type="nucleotide sequence ID" value="NC_014722.1"/>
</dbReference>
<accession>E5AR12</accession>
<dbReference type="KEGG" id="brh:RBRH_02714"/>
<name>E5AR12_MYCRK</name>
<proteinExistence type="predicted"/>
<dbReference type="EMBL" id="FR687359">
    <property type="protein sequence ID" value="CBW75044.1"/>
    <property type="molecule type" value="Genomic_DNA"/>
</dbReference>
<evidence type="ECO:0000313" key="1">
    <source>
        <dbReference type="EMBL" id="CBW75044.1"/>
    </source>
</evidence>
<reference evidence="1 2" key="1">
    <citation type="journal article" date="2011" name="J. Bacteriol.">
        <title>Complete genome sequence of Burkholderia rhizoxinica, an endosymbiont of Rhizopus microsporus.</title>
        <authorList>
            <person name="Lackner G."/>
            <person name="Moebius N."/>
            <person name="Partida-Martinez L."/>
            <person name="Hertweck C."/>
        </authorList>
    </citation>
    <scope>NUCLEOTIDE SEQUENCE [LARGE SCALE GENOMIC DNA]</scope>
    <source>
        <strain evidence="2">DSM 19002 / CIP 109453 / HKI 454</strain>
    </source>
</reference>